<protein>
    <recommendedName>
        <fullName evidence="3">prolyl oligopeptidase</fullName>
        <ecNumber evidence="3">3.4.21.26</ecNumber>
    </recommendedName>
    <alternativeName>
        <fullName evidence="8">Proline-specific endopeptidase</fullName>
    </alternativeName>
</protein>
<evidence type="ECO:0000256" key="9">
    <source>
        <dbReference type="SAM" id="SignalP"/>
    </source>
</evidence>
<dbReference type="Gene3D" id="2.130.10.120">
    <property type="entry name" value="Prolyl oligopeptidase, N-terminal domain"/>
    <property type="match status" value="1"/>
</dbReference>
<feature type="signal peptide" evidence="9">
    <location>
        <begin position="1"/>
        <end position="19"/>
    </location>
</feature>
<evidence type="ECO:0000256" key="3">
    <source>
        <dbReference type="ARBA" id="ARBA00011897"/>
    </source>
</evidence>
<dbReference type="EMBL" id="PENG01000002">
    <property type="protein sequence ID" value="PJI26402.1"/>
    <property type="molecule type" value="Genomic_DNA"/>
</dbReference>
<comment type="catalytic activity">
    <reaction evidence="1">
        <text>Hydrolysis of Pro-|-Xaa &gt;&gt; Ala-|-Xaa in oligopeptides.</text>
        <dbReference type="EC" id="3.4.21.26"/>
    </reaction>
</comment>
<dbReference type="GO" id="GO:0006508">
    <property type="term" value="P:proteolysis"/>
    <property type="evidence" value="ECO:0007669"/>
    <property type="project" value="UniProtKB-KW"/>
</dbReference>
<dbReference type="RefSeq" id="WP_100371413.1">
    <property type="nucleotide sequence ID" value="NZ_PENG01000002.1"/>
</dbReference>
<evidence type="ECO:0000313" key="12">
    <source>
        <dbReference type="EMBL" id="PJI26402.1"/>
    </source>
</evidence>
<feature type="chain" id="PRO_5014650429" description="prolyl oligopeptidase" evidence="9">
    <location>
        <begin position="20"/>
        <end position="701"/>
    </location>
</feature>
<comment type="similarity">
    <text evidence="2">Belongs to the peptidase S9A family.</text>
</comment>
<keyword evidence="9" id="KW-0732">Signal</keyword>
<gene>
    <name evidence="12" type="ORF">CTM58_11875</name>
</gene>
<evidence type="ECO:0000256" key="2">
    <source>
        <dbReference type="ARBA" id="ARBA00005228"/>
    </source>
</evidence>
<reference evidence="12 13" key="1">
    <citation type="submission" date="2017-11" db="EMBL/GenBank/DDBJ databases">
        <title>Genome sequencing of Prevotella intermedia KCOM 2832.</title>
        <authorList>
            <person name="Kook J.-K."/>
            <person name="Park S.-N."/>
            <person name="Lim Y.K."/>
        </authorList>
    </citation>
    <scope>NUCLEOTIDE SEQUENCE [LARGE SCALE GENOMIC DNA]</scope>
    <source>
        <strain evidence="12 13">KCOM 2832</strain>
    </source>
</reference>
<keyword evidence="4" id="KW-0645">Protease</keyword>
<dbReference type="Gene3D" id="3.40.50.1820">
    <property type="entry name" value="alpha/beta hydrolase"/>
    <property type="match status" value="1"/>
</dbReference>
<evidence type="ECO:0000256" key="4">
    <source>
        <dbReference type="ARBA" id="ARBA00022670"/>
    </source>
</evidence>
<evidence type="ECO:0000256" key="5">
    <source>
        <dbReference type="ARBA" id="ARBA00022801"/>
    </source>
</evidence>
<evidence type="ECO:0000256" key="6">
    <source>
        <dbReference type="ARBA" id="ARBA00022825"/>
    </source>
</evidence>
<dbReference type="InterPro" id="IPR001375">
    <property type="entry name" value="Peptidase_S9_cat"/>
</dbReference>
<dbReference type="GO" id="GO:0004252">
    <property type="term" value="F:serine-type endopeptidase activity"/>
    <property type="evidence" value="ECO:0007669"/>
    <property type="project" value="UniProtKB-EC"/>
</dbReference>
<dbReference type="InterPro" id="IPR002470">
    <property type="entry name" value="Peptidase_S9A"/>
</dbReference>
<dbReference type="InterPro" id="IPR051167">
    <property type="entry name" value="Prolyl_oligopep/macrocyclase"/>
</dbReference>
<name>A0A2M8TR50_PREIN</name>
<dbReference type="Proteomes" id="UP000229884">
    <property type="component" value="Unassembled WGS sequence"/>
</dbReference>
<evidence type="ECO:0000259" key="10">
    <source>
        <dbReference type="Pfam" id="PF00326"/>
    </source>
</evidence>
<dbReference type="EC" id="3.4.21.26" evidence="3"/>
<comment type="caution">
    <text evidence="12">The sequence shown here is derived from an EMBL/GenBank/DDBJ whole genome shotgun (WGS) entry which is preliminary data.</text>
</comment>
<dbReference type="SUPFAM" id="SSF53474">
    <property type="entry name" value="alpha/beta-Hydrolases"/>
    <property type="match status" value="1"/>
</dbReference>
<dbReference type="FunFam" id="3.40.50.1820:FF:000005">
    <property type="entry name" value="Prolyl endopeptidase"/>
    <property type="match status" value="1"/>
</dbReference>
<keyword evidence="6" id="KW-0720">Serine protease</keyword>
<dbReference type="GO" id="GO:0070012">
    <property type="term" value="F:oligopeptidase activity"/>
    <property type="evidence" value="ECO:0007669"/>
    <property type="project" value="TreeGrafter"/>
</dbReference>
<dbReference type="InterPro" id="IPR029058">
    <property type="entry name" value="AB_hydrolase_fold"/>
</dbReference>
<evidence type="ECO:0000256" key="8">
    <source>
        <dbReference type="ARBA" id="ARBA00081187"/>
    </source>
</evidence>
<evidence type="ECO:0000256" key="7">
    <source>
        <dbReference type="ARBA" id="ARBA00060121"/>
    </source>
</evidence>
<dbReference type="GO" id="GO:0005829">
    <property type="term" value="C:cytosol"/>
    <property type="evidence" value="ECO:0007669"/>
    <property type="project" value="TreeGrafter"/>
</dbReference>
<dbReference type="PANTHER" id="PTHR42881">
    <property type="entry name" value="PROLYL ENDOPEPTIDASE"/>
    <property type="match status" value="1"/>
</dbReference>
<dbReference type="Pfam" id="PF02897">
    <property type="entry name" value="Peptidase_S9_N"/>
    <property type="match status" value="1"/>
</dbReference>
<evidence type="ECO:0000256" key="1">
    <source>
        <dbReference type="ARBA" id="ARBA00001070"/>
    </source>
</evidence>
<dbReference type="PRINTS" id="PR00862">
    <property type="entry name" value="PROLIGOPTASE"/>
</dbReference>
<dbReference type="PANTHER" id="PTHR42881:SF2">
    <property type="entry name" value="PROLYL ENDOPEPTIDASE"/>
    <property type="match status" value="1"/>
</dbReference>
<feature type="domain" description="Peptidase S9 prolyl oligopeptidase catalytic" evidence="10">
    <location>
        <begin position="483"/>
        <end position="698"/>
    </location>
</feature>
<evidence type="ECO:0000313" key="13">
    <source>
        <dbReference type="Proteomes" id="UP000229884"/>
    </source>
</evidence>
<evidence type="ECO:0000259" key="11">
    <source>
        <dbReference type="Pfam" id="PF02897"/>
    </source>
</evidence>
<dbReference type="Pfam" id="PF00326">
    <property type="entry name" value="Peptidase_S9"/>
    <property type="match status" value="1"/>
</dbReference>
<dbReference type="AlphaFoldDB" id="A0A2M8TR50"/>
<organism evidence="12 13">
    <name type="scientific">Prevotella intermedia</name>
    <dbReference type="NCBI Taxonomy" id="28131"/>
    <lineage>
        <taxon>Bacteria</taxon>
        <taxon>Pseudomonadati</taxon>
        <taxon>Bacteroidota</taxon>
        <taxon>Bacteroidia</taxon>
        <taxon>Bacteroidales</taxon>
        <taxon>Prevotellaceae</taxon>
        <taxon>Prevotella</taxon>
    </lineage>
</organism>
<accession>A0A2M8TR50</accession>
<sequence length="701" mass="79073">MRKFIALSALTLTATTMTAQNIAYPKAPKDGTVDTYFGVKVPDPYRPLEADRSQETTAWVEAENKVTNAYLEKIPFRSKLLKRLKEVADFEKVGTPFNKNGKWYVYKNNGLQNQSVLYQMDELGGQLNEFLDPNKLSDDGTVALQSTSFSKDGRYMAYVISRSGSDWQEIYVKDVATGELLSDHIEWAKFGGAQWCGNGFFYSAYDAPEKGKEFSSKNEVHKVYYHKIGTKQSDDVLFYQNPAHPLRFYSVSLNEDETMMFLNESGAGSGMNLYVRDLRVPNSQFIQMTSNMDLQYSPIETIGDNIYLLTNDGAPRGRVMVANIHKPGFKDWKELIAESKSVLEDVQFADDKLILTYSQDASTHLYVYSIDGKELNEITLPTVGRAYVNSKRGQKECFYSFSSFTVPGTIYQYDIAENKSTVYTAPKIKFDLDKYTTQQVFVTSKDGTRVPMFLTYKKDLKRNGKNPVLIYGYGGFNVSLPPSFSSMRIPFLENGGIYAQVNLRGGSEYGEEWHVAGTKMQKQNVFDDFISSAEWLITNNFTSKDHIAIMGGSNGGLLVGACMTQRPDLFKVCIPQVGVMDMLRYHKFTIGWNWAPDYGTSEDSREMFEYLYSYSPLHNLKKGVSYPATLVTTADHDDRVVPAHSFKFAATLQDCQADTAPVLIRIDSKAGHGSGKPLAKQLEEQADIYGFIMKHLGMKFK</sequence>
<dbReference type="InterPro" id="IPR023302">
    <property type="entry name" value="Pept_S9A_N"/>
</dbReference>
<comment type="function">
    <text evidence="7">Cleaves peptide bonds on the C-terminal side of prolyl residues within peptides that are up to approximately 30 amino acids long. Has an absolute requirement for an X-Pro bond in the trans configuration immediately preceding the Pro-Y scissible bond.</text>
</comment>
<dbReference type="SUPFAM" id="SSF50993">
    <property type="entry name" value="Peptidase/esterase 'gauge' domain"/>
    <property type="match status" value="1"/>
</dbReference>
<feature type="domain" description="Peptidase S9A N-terminal" evidence="11">
    <location>
        <begin position="25"/>
        <end position="425"/>
    </location>
</feature>
<proteinExistence type="inferred from homology"/>
<keyword evidence="5" id="KW-0378">Hydrolase</keyword>